<dbReference type="EMBL" id="ML213507">
    <property type="protein sequence ID" value="TFK53549.1"/>
    <property type="molecule type" value="Genomic_DNA"/>
</dbReference>
<dbReference type="InterPro" id="IPR009060">
    <property type="entry name" value="UBA-like_sf"/>
</dbReference>
<feature type="region of interest" description="Disordered" evidence="1">
    <location>
        <begin position="242"/>
        <end position="413"/>
    </location>
</feature>
<feature type="compositionally biased region" description="Low complexity" evidence="1">
    <location>
        <begin position="246"/>
        <end position="261"/>
    </location>
</feature>
<dbReference type="Gene3D" id="1.10.8.10">
    <property type="entry name" value="DNA helicase RuvA subunit, C-terminal domain"/>
    <property type="match status" value="1"/>
</dbReference>
<evidence type="ECO:0000259" key="2">
    <source>
        <dbReference type="PROSITE" id="PS51140"/>
    </source>
</evidence>
<dbReference type="Proteomes" id="UP000305948">
    <property type="component" value="Unassembled WGS sequence"/>
</dbReference>
<feature type="domain" description="CUE" evidence="2">
    <location>
        <begin position="88"/>
        <end position="131"/>
    </location>
</feature>
<dbReference type="PROSITE" id="PS51140">
    <property type="entry name" value="CUE"/>
    <property type="match status" value="1"/>
</dbReference>
<feature type="compositionally biased region" description="Low complexity" evidence="1">
    <location>
        <begin position="132"/>
        <end position="141"/>
    </location>
</feature>
<feature type="compositionally biased region" description="Low complexity" evidence="1">
    <location>
        <begin position="40"/>
        <end position="49"/>
    </location>
</feature>
<name>A0A5C3N6W5_9AGAM</name>
<dbReference type="GO" id="GO:0031624">
    <property type="term" value="F:ubiquitin conjugating enzyme binding"/>
    <property type="evidence" value="ECO:0007669"/>
    <property type="project" value="TreeGrafter"/>
</dbReference>
<sequence length="413" mass="43732">MTQTEATDHPAPAYEPHVSGHEAEAEATAASNPFGDTAEAPSIPSTAAAPSPPPSHNDDGPTLPPRANEPPLPPRTEPAGDALGQEPAVDPRVASLQPMFPDFEPMILQSVLESVGWDQDRAVDTLLGMNDPSYVPQQQAPVAPPPSQTDLDEQLARRLMLEEEQQAAARHRWAPSSQPRGQGQPQGLPQGEWGPPPGGQGQGQGQGQRDTMAEFQDQFNKVAEVGKKTFSSIVSKVKAKMQELDQSMQNPSQSSSTTPSWGGTGNDASTYQPQPGQAAPDRHAQAAYYAPNPYANQAQGYDVTPNMTPQREVPPSTTAGAPSAGAGPPPSTATGAPTMGTSPAPPISPPAHGDTPPPPFTQRGPPTPSIDPSKIGLLPRRSISLVRDQQSTSRPKDDDDELEYVENPFEQRK</sequence>
<reference evidence="3 4" key="1">
    <citation type="journal article" date="2019" name="Nat. Ecol. Evol.">
        <title>Megaphylogeny resolves global patterns of mushroom evolution.</title>
        <authorList>
            <person name="Varga T."/>
            <person name="Krizsan K."/>
            <person name="Foldi C."/>
            <person name="Dima B."/>
            <person name="Sanchez-Garcia M."/>
            <person name="Sanchez-Ramirez S."/>
            <person name="Szollosi G.J."/>
            <person name="Szarkandi J.G."/>
            <person name="Papp V."/>
            <person name="Albert L."/>
            <person name="Andreopoulos W."/>
            <person name="Angelini C."/>
            <person name="Antonin V."/>
            <person name="Barry K.W."/>
            <person name="Bougher N.L."/>
            <person name="Buchanan P."/>
            <person name="Buyck B."/>
            <person name="Bense V."/>
            <person name="Catcheside P."/>
            <person name="Chovatia M."/>
            <person name="Cooper J."/>
            <person name="Damon W."/>
            <person name="Desjardin D."/>
            <person name="Finy P."/>
            <person name="Geml J."/>
            <person name="Haridas S."/>
            <person name="Hughes K."/>
            <person name="Justo A."/>
            <person name="Karasinski D."/>
            <person name="Kautmanova I."/>
            <person name="Kiss B."/>
            <person name="Kocsube S."/>
            <person name="Kotiranta H."/>
            <person name="LaButti K.M."/>
            <person name="Lechner B.E."/>
            <person name="Liimatainen K."/>
            <person name="Lipzen A."/>
            <person name="Lukacs Z."/>
            <person name="Mihaltcheva S."/>
            <person name="Morgado L.N."/>
            <person name="Niskanen T."/>
            <person name="Noordeloos M.E."/>
            <person name="Ohm R.A."/>
            <person name="Ortiz-Santana B."/>
            <person name="Ovrebo C."/>
            <person name="Racz N."/>
            <person name="Riley R."/>
            <person name="Savchenko A."/>
            <person name="Shiryaev A."/>
            <person name="Soop K."/>
            <person name="Spirin V."/>
            <person name="Szebenyi C."/>
            <person name="Tomsovsky M."/>
            <person name="Tulloss R.E."/>
            <person name="Uehling J."/>
            <person name="Grigoriev I.V."/>
            <person name="Vagvolgyi C."/>
            <person name="Papp T."/>
            <person name="Martin F.M."/>
            <person name="Miettinen O."/>
            <person name="Hibbett D.S."/>
            <person name="Nagy L.G."/>
        </authorList>
    </citation>
    <scope>NUCLEOTIDE SEQUENCE [LARGE SCALE GENOMIC DNA]</scope>
    <source>
        <strain evidence="3 4">OMC1185</strain>
    </source>
</reference>
<feature type="compositionally biased region" description="Pro residues" evidence="1">
    <location>
        <begin position="62"/>
        <end position="76"/>
    </location>
</feature>
<feature type="compositionally biased region" description="Low complexity" evidence="1">
    <location>
        <begin position="285"/>
        <end position="299"/>
    </location>
</feature>
<keyword evidence="4" id="KW-1185">Reference proteome</keyword>
<dbReference type="InterPro" id="IPR003892">
    <property type="entry name" value="CUE"/>
</dbReference>
<dbReference type="SUPFAM" id="SSF46934">
    <property type="entry name" value="UBA-like"/>
    <property type="match status" value="1"/>
</dbReference>
<proteinExistence type="predicted"/>
<feature type="compositionally biased region" description="Low complexity" evidence="1">
    <location>
        <begin position="314"/>
        <end position="342"/>
    </location>
</feature>
<gene>
    <name evidence="3" type="ORF">OE88DRAFT_1655713</name>
</gene>
<dbReference type="PANTHER" id="PTHR16461:SF5">
    <property type="entry name" value="TOLL-INTERACTING PROTEIN"/>
    <property type="match status" value="1"/>
</dbReference>
<dbReference type="GO" id="GO:0005737">
    <property type="term" value="C:cytoplasm"/>
    <property type="evidence" value="ECO:0007669"/>
    <property type="project" value="TreeGrafter"/>
</dbReference>
<evidence type="ECO:0000313" key="3">
    <source>
        <dbReference type="EMBL" id="TFK53549.1"/>
    </source>
</evidence>
<feature type="region of interest" description="Disordered" evidence="1">
    <location>
        <begin position="1"/>
        <end position="96"/>
    </location>
</feature>
<dbReference type="OrthoDB" id="9942608at2759"/>
<feature type="region of interest" description="Disordered" evidence="1">
    <location>
        <begin position="123"/>
        <end position="219"/>
    </location>
</feature>
<dbReference type="AlphaFoldDB" id="A0A5C3N6W5"/>
<evidence type="ECO:0000313" key="4">
    <source>
        <dbReference type="Proteomes" id="UP000305948"/>
    </source>
</evidence>
<dbReference type="CDD" id="cd14279">
    <property type="entry name" value="CUE"/>
    <property type="match status" value="1"/>
</dbReference>
<dbReference type="GO" id="GO:0006511">
    <property type="term" value="P:ubiquitin-dependent protein catabolic process"/>
    <property type="evidence" value="ECO:0007669"/>
    <property type="project" value="TreeGrafter"/>
</dbReference>
<dbReference type="STRING" id="5364.A0A5C3N6W5"/>
<evidence type="ECO:0000256" key="1">
    <source>
        <dbReference type="SAM" id="MobiDB-lite"/>
    </source>
</evidence>
<feature type="compositionally biased region" description="Low complexity" evidence="1">
    <location>
        <begin position="178"/>
        <end position="193"/>
    </location>
</feature>
<protein>
    <recommendedName>
        <fullName evidence="2">CUE domain-containing protein</fullName>
    </recommendedName>
</protein>
<organism evidence="3 4">
    <name type="scientific">Heliocybe sulcata</name>
    <dbReference type="NCBI Taxonomy" id="5364"/>
    <lineage>
        <taxon>Eukaryota</taxon>
        <taxon>Fungi</taxon>
        <taxon>Dikarya</taxon>
        <taxon>Basidiomycota</taxon>
        <taxon>Agaricomycotina</taxon>
        <taxon>Agaricomycetes</taxon>
        <taxon>Gloeophyllales</taxon>
        <taxon>Gloeophyllaceae</taxon>
        <taxon>Heliocybe</taxon>
    </lineage>
</organism>
<accession>A0A5C3N6W5</accession>
<dbReference type="GO" id="GO:0043130">
    <property type="term" value="F:ubiquitin binding"/>
    <property type="evidence" value="ECO:0007669"/>
    <property type="project" value="InterPro"/>
</dbReference>
<feature type="compositionally biased region" description="Pro residues" evidence="1">
    <location>
        <begin position="343"/>
        <end position="369"/>
    </location>
</feature>
<dbReference type="PANTHER" id="PTHR16461">
    <property type="entry name" value="TOLL-INTERACTING PROTEIN"/>
    <property type="match status" value="1"/>
</dbReference>